<keyword evidence="1" id="KW-0808">Transferase</keyword>
<protein>
    <submittedName>
        <fullName evidence="7">Threonine kinase</fullName>
    </submittedName>
</protein>
<evidence type="ECO:0000256" key="3">
    <source>
        <dbReference type="ARBA" id="ARBA00022777"/>
    </source>
</evidence>
<evidence type="ECO:0000256" key="4">
    <source>
        <dbReference type="ARBA" id="ARBA00022840"/>
    </source>
</evidence>
<accession>A0A1M4YP37</accession>
<keyword evidence="2" id="KW-0547">Nucleotide-binding</keyword>
<dbReference type="OrthoDB" id="4548147at2"/>
<evidence type="ECO:0000313" key="8">
    <source>
        <dbReference type="Proteomes" id="UP000184088"/>
    </source>
</evidence>
<dbReference type="InterPro" id="IPR012363">
    <property type="entry name" value="PduX"/>
</dbReference>
<evidence type="ECO:0000259" key="6">
    <source>
        <dbReference type="Pfam" id="PF08544"/>
    </source>
</evidence>
<dbReference type="EMBL" id="FQVH01000011">
    <property type="protein sequence ID" value="SHF07423.1"/>
    <property type="molecule type" value="Genomic_DNA"/>
</dbReference>
<dbReference type="InterPro" id="IPR020568">
    <property type="entry name" value="Ribosomal_Su5_D2-typ_SF"/>
</dbReference>
<dbReference type="InterPro" id="IPR013750">
    <property type="entry name" value="GHMP_kinase_C_dom"/>
</dbReference>
<evidence type="ECO:0000256" key="1">
    <source>
        <dbReference type="ARBA" id="ARBA00022679"/>
    </source>
</evidence>
<dbReference type="PANTHER" id="PTHR43527">
    <property type="entry name" value="4-DIPHOSPHOCYTIDYL-2-C-METHYL-D-ERYTHRITOL KINASE, CHLOROPLASTIC"/>
    <property type="match status" value="1"/>
</dbReference>
<gene>
    <name evidence="7" type="ORF">SAMN02746089_01251</name>
</gene>
<dbReference type="STRING" id="1121256.SAMN02746089_01251"/>
<keyword evidence="3 7" id="KW-0418">Kinase</keyword>
<dbReference type="SUPFAM" id="SSF54211">
    <property type="entry name" value="Ribosomal protein S5 domain 2-like"/>
    <property type="match status" value="1"/>
</dbReference>
<dbReference type="PIRSF" id="PIRSF033887">
    <property type="entry name" value="PduX"/>
    <property type="match status" value="1"/>
</dbReference>
<keyword evidence="4" id="KW-0067">ATP-binding</keyword>
<dbReference type="RefSeq" id="WP_073342872.1">
    <property type="nucleotide sequence ID" value="NZ_FQVH01000011.1"/>
</dbReference>
<organism evidence="7 8">
    <name type="scientific">Caldanaerobius fijiensis DSM 17918</name>
    <dbReference type="NCBI Taxonomy" id="1121256"/>
    <lineage>
        <taxon>Bacteria</taxon>
        <taxon>Bacillati</taxon>
        <taxon>Bacillota</taxon>
        <taxon>Clostridia</taxon>
        <taxon>Thermoanaerobacterales</taxon>
        <taxon>Thermoanaerobacteraceae</taxon>
        <taxon>Caldanaerobius</taxon>
    </lineage>
</organism>
<name>A0A1M4YP37_9THEO</name>
<dbReference type="InterPro" id="IPR014721">
    <property type="entry name" value="Ribsml_uS5_D2-typ_fold_subgr"/>
</dbReference>
<dbReference type="Gene3D" id="3.30.230.10">
    <property type="match status" value="1"/>
</dbReference>
<proteinExistence type="predicted"/>
<feature type="domain" description="GHMP kinase C-terminal" evidence="6">
    <location>
        <begin position="188"/>
        <end position="248"/>
    </location>
</feature>
<evidence type="ECO:0000259" key="5">
    <source>
        <dbReference type="Pfam" id="PF00288"/>
    </source>
</evidence>
<dbReference type="GO" id="GO:0005524">
    <property type="term" value="F:ATP binding"/>
    <property type="evidence" value="ECO:0007669"/>
    <property type="project" value="UniProtKB-KW"/>
</dbReference>
<reference evidence="7 8" key="1">
    <citation type="submission" date="2016-11" db="EMBL/GenBank/DDBJ databases">
        <authorList>
            <person name="Jaros S."/>
            <person name="Januszkiewicz K."/>
            <person name="Wedrychowicz H."/>
        </authorList>
    </citation>
    <scope>NUCLEOTIDE SEQUENCE [LARGE SCALE GENOMIC DNA]</scope>
    <source>
        <strain evidence="7 8">DSM 17918</strain>
    </source>
</reference>
<dbReference type="Pfam" id="PF08544">
    <property type="entry name" value="GHMP_kinases_C"/>
    <property type="match status" value="1"/>
</dbReference>
<dbReference type="GO" id="GO:0016301">
    <property type="term" value="F:kinase activity"/>
    <property type="evidence" value="ECO:0007669"/>
    <property type="project" value="UniProtKB-KW"/>
</dbReference>
<dbReference type="AlphaFoldDB" id="A0A1M4YP37"/>
<evidence type="ECO:0000313" key="7">
    <source>
        <dbReference type="EMBL" id="SHF07423.1"/>
    </source>
</evidence>
<dbReference type="Proteomes" id="UP000184088">
    <property type="component" value="Unassembled WGS sequence"/>
</dbReference>
<dbReference type="InterPro" id="IPR006204">
    <property type="entry name" value="GHMP_kinase_N_dom"/>
</dbReference>
<keyword evidence="8" id="KW-1185">Reference proteome</keyword>
<dbReference type="Pfam" id="PF00288">
    <property type="entry name" value="GHMP_kinases_N"/>
    <property type="match status" value="1"/>
</dbReference>
<sequence length="285" mass="30911">MGKKIIARSQASCGEFIQGIIGGKELIVSCPIDMYSYACVEVDGPIYPLAKKAKEAAVRTLDFIGEKKEVLDRLSIQVHSDIPVGKGMGSSTADIAAVCTAVAAVFGVQLESTELSHIAVSIEPTDSTIFDKITLFDSRNGTVIEPLGKAPDMYVIVLEGRDRLDTIEFHKIKKHSGHPLDEAYRLLRSGIEKGSVEDVASASTMSALNNQRILPKPYIDFILDSAIARGAAGITVAHTGTSIGVLVDGRKGDMERIEDFFVHSHITDYYKVYGRKIINSKPEVV</sequence>
<feature type="domain" description="GHMP kinase N-terminal" evidence="5">
    <location>
        <begin position="59"/>
        <end position="124"/>
    </location>
</feature>
<dbReference type="PANTHER" id="PTHR43527:SF1">
    <property type="entry name" value="L-THREONINE KINASE"/>
    <property type="match status" value="1"/>
</dbReference>
<evidence type="ECO:0000256" key="2">
    <source>
        <dbReference type="ARBA" id="ARBA00022741"/>
    </source>
</evidence>